<dbReference type="GO" id="GO:0006826">
    <property type="term" value="P:iron ion transport"/>
    <property type="evidence" value="ECO:0007669"/>
    <property type="project" value="UniProtKB-KW"/>
</dbReference>
<dbReference type="PANTHER" id="PTHR14239:SF0">
    <property type="entry name" value="F420-DEPENDENT NADP REDUCTASE"/>
    <property type="match status" value="1"/>
</dbReference>
<dbReference type="GO" id="GO:0005886">
    <property type="term" value="C:plasma membrane"/>
    <property type="evidence" value="ECO:0007669"/>
    <property type="project" value="TreeGrafter"/>
</dbReference>
<dbReference type="GO" id="GO:0052851">
    <property type="term" value="F:ferric-chelate reductase (NADPH) activity"/>
    <property type="evidence" value="ECO:0007669"/>
    <property type="project" value="TreeGrafter"/>
</dbReference>
<evidence type="ECO:0000313" key="17">
    <source>
        <dbReference type="EnsemblMetazoa" id="XP_028516720.1"/>
    </source>
</evidence>
<dbReference type="SUPFAM" id="SSF51735">
    <property type="entry name" value="NAD(P)-binding Rossmann-fold domains"/>
    <property type="match status" value="1"/>
</dbReference>
<evidence type="ECO:0000259" key="16">
    <source>
        <dbReference type="Pfam" id="PF03807"/>
    </source>
</evidence>
<dbReference type="InterPro" id="IPR036291">
    <property type="entry name" value="NAD(P)-bd_dom_sf"/>
</dbReference>
<feature type="transmembrane region" description="Helical" evidence="14">
    <location>
        <begin position="404"/>
        <end position="425"/>
    </location>
</feature>
<dbReference type="Pfam" id="PF01794">
    <property type="entry name" value="Ferric_reduct"/>
    <property type="match status" value="1"/>
</dbReference>
<evidence type="ECO:0000256" key="8">
    <source>
        <dbReference type="ARBA" id="ARBA00022989"/>
    </source>
</evidence>
<dbReference type="AlphaFoldDB" id="A0A913YML6"/>
<evidence type="ECO:0000256" key="12">
    <source>
        <dbReference type="ARBA" id="ARBA00048958"/>
    </source>
</evidence>
<dbReference type="RefSeq" id="XP_028516720.1">
    <property type="nucleotide sequence ID" value="XM_028660919.1"/>
</dbReference>
<keyword evidence="11 14" id="KW-0472">Membrane</keyword>
<dbReference type="OMA" id="EKRQFIQ"/>
<dbReference type="GeneID" id="110245327"/>
<dbReference type="GO" id="GO:0015677">
    <property type="term" value="P:copper ion import"/>
    <property type="evidence" value="ECO:0007669"/>
    <property type="project" value="TreeGrafter"/>
</dbReference>
<reference evidence="17" key="1">
    <citation type="submission" date="2022-11" db="UniProtKB">
        <authorList>
            <consortium name="EnsemblMetazoa"/>
        </authorList>
    </citation>
    <scope>IDENTIFICATION</scope>
</reference>
<evidence type="ECO:0000256" key="4">
    <source>
        <dbReference type="ARBA" id="ARBA00007729"/>
    </source>
</evidence>
<dbReference type="Gene3D" id="3.40.50.720">
    <property type="entry name" value="NAD(P)-binding Rossmann-like Domain"/>
    <property type="match status" value="1"/>
</dbReference>
<evidence type="ECO:0000256" key="14">
    <source>
        <dbReference type="SAM" id="Phobius"/>
    </source>
</evidence>
<dbReference type="InterPro" id="IPR028939">
    <property type="entry name" value="P5C_Rdtase_cat_N"/>
</dbReference>
<dbReference type="KEGG" id="epa:110245327"/>
<feature type="domain" description="Ferric oxidoreductase" evidence="15">
    <location>
        <begin position="268"/>
        <end position="399"/>
    </location>
</feature>
<dbReference type="OrthoDB" id="550646at2759"/>
<evidence type="ECO:0000313" key="18">
    <source>
        <dbReference type="Proteomes" id="UP000887567"/>
    </source>
</evidence>
<name>A0A913YML6_EXADI</name>
<comment type="subcellular location">
    <subcellularLocation>
        <location evidence="3">Endosome membrane</location>
        <topology evidence="3">Multi-pass membrane protein</topology>
    </subcellularLocation>
</comment>
<keyword evidence="9" id="KW-0560">Oxidoreductase</keyword>
<feature type="transmembrane region" description="Helical" evidence="14">
    <location>
        <begin position="222"/>
        <end position="242"/>
    </location>
</feature>
<dbReference type="EnsemblMetazoa" id="XM_028660919.1">
    <property type="protein sequence ID" value="XP_028516720.1"/>
    <property type="gene ID" value="LOC110245327"/>
</dbReference>
<keyword evidence="18" id="KW-1185">Reference proteome</keyword>
<comment type="cofactor">
    <cofactor evidence="2">
        <name>FAD</name>
        <dbReference type="ChEBI" id="CHEBI:57692"/>
    </cofactor>
</comment>
<keyword evidence="7" id="KW-0967">Endosome</keyword>
<comment type="catalytic activity">
    <reaction evidence="12">
        <text>2 Cu(+) + NADP(+) + H(+) = 2 Cu(2+) + NADPH</text>
        <dbReference type="Rhea" id="RHEA:71771"/>
        <dbReference type="ChEBI" id="CHEBI:15378"/>
        <dbReference type="ChEBI" id="CHEBI:29036"/>
        <dbReference type="ChEBI" id="CHEBI:49552"/>
        <dbReference type="ChEBI" id="CHEBI:57783"/>
        <dbReference type="ChEBI" id="CHEBI:58349"/>
    </reaction>
    <physiologicalReaction direction="right-to-left" evidence="12">
        <dbReference type="Rhea" id="RHEA:71773"/>
    </physiologicalReaction>
</comment>
<dbReference type="GO" id="GO:0008823">
    <property type="term" value="F:cupric reductase (NADH) activity"/>
    <property type="evidence" value="ECO:0007669"/>
    <property type="project" value="TreeGrafter"/>
</dbReference>
<feature type="transmembrane region" description="Helical" evidence="14">
    <location>
        <begin position="445"/>
        <end position="467"/>
    </location>
</feature>
<evidence type="ECO:0000256" key="6">
    <source>
        <dbReference type="ARBA" id="ARBA00022692"/>
    </source>
</evidence>
<dbReference type="Pfam" id="PF03807">
    <property type="entry name" value="F420_oxidored"/>
    <property type="match status" value="1"/>
</dbReference>
<keyword evidence="5" id="KW-0408">Iron</keyword>
<dbReference type="InterPro" id="IPR051267">
    <property type="entry name" value="STEAP_metalloreductase"/>
</dbReference>
<proteinExistence type="inferred from homology"/>
<comment type="catalytic activity">
    <reaction evidence="13">
        <text>2 Fe(2+) + NADP(+) + H(+) = 2 Fe(3+) + NADPH</text>
        <dbReference type="Rhea" id="RHEA:71767"/>
        <dbReference type="ChEBI" id="CHEBI:15378"/>
        <dbReference type="ChEBI" id="CHEBI:29033"/>
        <dbReference type="ChEBI" id="CHEBI:29034"/>
        <dbReference type="ChEBI" id="CHEBI:57783"/>
        <dbReference type="ChEBI" id="CHEBI:58349"/>
    </reaction>
    <physiologicalReaction direction="right-to-left" evidence="13">
        <dbReference type="Rhea" id="RHEA:71769"/>
    </physiologicalReaction>
</comment>
<keyword evidence="5" id="KW-0410">Iron transport</keyword>
<evidence type="ECO:0000256" key="5">
    <source>
        <dbReference type="ARBA" id="ARBA00022496"/>
    </source>
</evidence>
<keyword evidence="5" id="KW-0813">Transport</keyword>
<protein>
    <recommendedName>
        <fullName evidence="19">Metalloreductase STEAP3</fullName>
    </recommendedName>
</protein>
<evidence type="ECO:0008006" key="19">
    <source>
        <dbReference type="Google" id="ProtNLM"/>
    </source>
</evidence>
<feature type="domain" description="Pyrroline-5-carboxylate reductase catalytic N-terminal" evidence="16">
    <location>
        <begin position="41"/>
        <end position="129"/>
    </location>
</feature>
<evidence type="ECO:0000256" key="11">
    <source>
        <dbReference type="ARBA" id="ARBA00023136"/>
    </source>
</evidence>
<dbReference type="GO" id="GO:0010008">
    <property type="term" value="C:endosome membrane"/>
    <property type="evidence" value="ECO:0007669"/>
    <property type="project" value="UniProtKB-SubCell"/>
</dbReference>
<keyword evidence="8 14" id="KW-1133">Transmembrane helix</keyword>
<evidence type="ECO:0000256" key="3">
    <source>
        <dbReference type="ARBA" id="ARBA00004337"/>
    </source>
</evidence>
<evidence type="ECO:0000256" key="9">
    <source>
        <dbReference type="ARBA" id="ARBA00023002"/>
    </source>
</evidence>
<feature type="transmembrane region" description="Helical" evidence="14">
    <location>
        <begin position="313"/>
        <end position="336"/>
    </location>
</feature>
<evidence type="ECO:0000256" key="7">
    <source>
        <dbReference type="ARBA" id="ARBA00022753"/>
    </source>
</evidence>
<comment type="similarity">
    <text evidence="4">Belongs to the STEAP family.</text>
</comment>
<feature type="transmembrane region" description="Helical" evidence="14">
    <location>
        <begin position="265"/>
        <end position="292"/>
    </location>
</feature>
<sequence>MYCKGRCFAVHLQGSVPRSVGKFRVNFNYQSSIMSINEQPIVIVGTGDFGRALATRLHRFGFKVVLGSRNPSTVEAKVIPQNVEVLENKEALQRGNIIIFAVHRQSYEALANEYRDMLKEKIVVDVNNPQTSKKGAQSSGEYLGSLLPESKVVKAFNVISAWALESDSFGGSKQVPLCSNNAEARRIIFQLVRDIGFEPIDRGSLKTAEELESIPFRFFPSWISPVAFSFILLLVITLYEFLRRYVNNGSVNIRWENFPVSKLNIYFGFNAIGLLYLAYLPGSLAGILQLINGTKRKRFPNWLDQWMKARKQLGLMGFFFALLHAIMAVLIMNSAFAGSFYENYKVQVQNITIKQPAKLSLNGELSMFFGIVAFCLLCLLAVCSLPSVINTMSWREWNFAQSGIGHVMIVCAFCHMLTMGTFSMVRRNWKFSSNYRLPSVFYIEIGMGFFVIFLRLLLYVPCLYIPLQKIRHGWERSANGNVKPKGGAELRNYENTSV</sequence>
<dbReference type="PANTHER" id="PTHR14239">
    <property type="entry name" value="DUDULIN-RELATED"/>
    <property type="match status" value="1"/>
</dbReference>
<accession>A0A913YML6</accession>
<evidence type="ECO:0000256" key="1">
    <source>
        <dbReference type="ARBA" id="ARBA00001970"/>
    </source>
</evidence>
<keyword evidence="5" id="KW-0406">Ion transport</keyword>
<dbReference type="InterPro" id="IPR013130">
    <property type="entry name" value="Fe3_Rdtase_TM_dom"/>
</dbReference>
<keyword evidence="10" id="KW-0186">Copper</keyword>
<evidence type="ECO:0000256" key="13">
    <source>
        <dbReference type="ARBA" id="ARBA00049387"/>
    </source>
</evidence>
<evidence type="ECO:0000259" key="15">
    <source>
        <dbReference type="Pfam" id="PF01794"/>
    </source>
</evidence>
<evidence type="ECO:0000256" key="2">
    <source>
        <dbReference type="ARBA" id="ARBA00001974"/>
    </source>
</evidence>
<evidence type="ECO:0000256" key="10">
    <source>
        <dbReference type="ARBA" id="ARBA00023008"/>
    </source>
</evidence>
<comment type="cofactor">
    <cofactor evidence="1">
        <name>heme b</name>
        <dbReference type="ChEBI" id="CHEBI:60344"/>
    </cofactor>
</comment>
<keyword evidence="6 14" id="KW-0812">Transmembrane</keyword>
<feature type="transmembrane region" description="Helical" evidence="14">
    <location>
        <begin position="367"/>
        <end position="392"/>
    </location>
</feature>
<organism evidence="17 18">
    <name type="scientific">Exaiptasia diaphana</name>
    <name type="common">Tropical sea anemone</name>
    <name type="synonym">Aiptasia pulchella</name>
    <dbReference type="NCBI Taxonomy" id="2652724"/>
    <lineage>
        <taxon>Eukaryota</taxon>
        <taxon>Metazoa</taxon>
        <taxon>Cnidaria</taxon>
        <taxon>Anthozoa</taxon>
        <taxon>Hexacorallia</taxon>
        <taxon>Actiniaria</taxon>
        <taxon>Aiptasiidae</taxon>
        <taxon>Exaiptasia</taxon>
    </lineage>
</organism>
<dbReference type="Proteomes" id="UP000887567">
    <property type="component" value="Unplaced"/>
</dbReference>